<dbReference type="InterPro" id="IPR001478">
    <property type="entry name" value="PDZ"/>
</dbReference>
<dbReference type="Proteomes" id="UP000240009">
    <property type="component" value="Unassembled WGS sequence"/>
</dbReference>
<evidence type="ECO:0000313" key="3">
    <source>
        <dbReference type="Proteomes" id="UP000240009"/>
    </source>
</evidence>
<organism evidence="2 3">
    <name type="scientific">Blastopirellula marina</name>
    <dbReference type="NCBI Taxonomy" id="124"/>
    <lineage>
        <taxon>Bacteria</taxon>
        <taxon>Pseudomonadati</taxon>
        <taxon>Planctomycetota</taxon>
        <taxon>Planctomycetia</taxon>
        <taxon>Pirellulales</taxon>
        <taxon>Pirellulaceae</taxon>
        <taxon>Blastopirellula</taxon>
    </lineage>
</organism>
<evidence type="ECO:0000259" key="1">
    <source>
        <dbReference type="PROSITE" id="PS50106"/>
    </source>
</evidence>
<sequence>MTRLSSSPEPRPLVTLCRILSLLGCLIWGGMMLAPIACAAEPPEGAPAKQPPTSAEITSWIDQLDSDKFLLRENATQKLIGAQQAAIGPLADAVRTGSLEKAFRCIHVLRAFAIGDDIETEIEANAKLALIAATENDRVGAYAGDVLKRIEPIQRERAIRILSGLGVKFTSYAPIQGFQTLEEGPGIWITNDYTGSVKELHYLQHLGFIEDVQIENDKITAEWFAEIAKMPSVHFLTIKDGPVDIEMLRELEPIFHKIDWLRLYYLNLKSSPAPLLGKMTSLRHVEIFGLVVDGKEVYQDGDEQERIRSALLGVLPENLRFRSGGFLGVRGSADGNRAPCVVQSVDQDTGAYKAGLRGGDTVTEVNGTKVEGFMHLIELLKDKKAGDKVKMIAIRGTETKELDITLGKWQLRETY</sequence>
<evidence type="ECO:0000313" key="2">
    <source>
        <dbReference type="EMBL" id="PQO26189.1"/>
    </source>
</evidence>
<name>A0A2S8F213_9BACT</name>
<dbReference type="EMBL" id="PUIA01000069">
    <property type="protein sequence ID" value="PQO26189.1"/>
    <property type="molecule type" value="Genomic_DNA"/>
</dbReference>
<proteinExistence type="predicted"/>
<feature type="domain" description="PDZ" evidence="1">
    <location>
        <begin position="316"/>
        <end position="397"/>
    </location>
</feature>
<dbReference type="Pfam" id="PF13180">
    <property type="entry name" value="PDZ_2"/>
    <property type="match status" value="1"/>
</dbReference>
<gene>
    <name evidence="2" type="ORF">C5Y96_22375</name>
</gene>
<protein>
    <recommendedName>
        <fullName evidence="1">PDZ domain-containing protein</fullName>
    </recommendedName>
</protein>
<comment type="caution">
    <text evidence="2">The sequence shown here is derived from an EMBL/GenBank/DDBJ whole genome shotgun (WGS) entry which is preliminary data.</text>
</comment>
<dbReference type="InterPro" id="IPR036034">
    <property type="entry name" value="PDZ_sf"/>
</dbReference>
<dbReference type="PROSITE" id="PS50106">
    <property type="entry name" value="PDZ"/>
    <property type="match status" value="1"/>
</dbReference>
<dbReference type="SMART" id="SM00228">
    <property type="entry name" value="PDZ"/>
    <property type="match status" value="1"/>
</dbReference>
<dbReference type="AlphaFoldDB" id="A0A2S8F213"/>
<reference evidence="2 3" key="1">
    <citation type="submission" date="2018-02" db="EMBL/GenBank/DDBJ databases">
        <title>Comparative genomes isolates from brazilian mangrove.</title>
        <authorList>
            <person name="Araujo J.E."/>
            <person name="Taketani R.G."/>
            <person name="Silva M.C.P."/>
            <person name="Loureco M.V."/>
            <person name="Andreote F.D."/>
        </authorList>
    </citation>
    <scope>NUCLEOTIDE SEQUENCE [LARGE SCALE GENOMIC DNA]</scope>
    <source>
        <strain evidence="2 3">HEX-2 MGV</strain>
    </source>
</reference>
<dbReference type="SUPFAM" id="SSF50156">
    <property type="entry name" value="PDZ domain-like"/>
    <property type="match status" value="1"/>
</dbReference>
<dbReference type="Gene3D" id="2.30.42.10">
    <property type="match status" value="1"/>
</dbReference>
<accession>A0A2S8F213</accession>